<dbReference type="EMBL" id="AP025564">
    <property type="protein sequence ID" value="BDE96354.1"/>
    <property type="molecule type" value="Genomic_DNA"/>
</dbReference>
<comment type="pathway">
    <text evidence="2">Quinol/quinone metabolism; menaquinone biosynthesis.</text>
</comment>
<evidence type="ECO:0000256" key="3">
    <source>
        <dbReference type="ARBA" id="ARBA00022428"/>
    </source>
</evidence>
<feature type="transmembrane region" description="Helical" evidence="8">
    <location>
        <begin position="167"/>
        <end position="185"/>
    </location>
</feature>
<keyword evidence="10" id="KW-1185">Reference proteome</keyword>
<dbReference type="InterPro" id="IPR000537">
    <property type="entry name" value="UbiA_prenyltransferase"/>
</dbReference>
<evidence type="ECO:0000256" key="2">
    <source>
        <dbReference type="ARBA" id="ARBA00004863"/>
    </source>
</evidence>
<keyword evidence="7 8" id="KW-0472">Membrane</keyword>
<feature type="transmembrane region" description="Helical" evidence="8">
    <location>
        <begin position="191"/>
        <end position="209"/>
    </location>
</feature>
<feature type="transmembrane region" description="Helical" evidence="8">
    <location>
        <begin position="137"/>
        <end position="155"/>
    </location>
</feature>
<evidence type="ECO:0000256" key="5">
    <source>
        <dbReference type="ARBA" id="ARBA00022692"/>
    </source>
</evidence>
<feature type="transmembrane region" description="Helical" evidence="8">
    <location>
        <begin position="302"/>
        <end position="320"/>
    </location>
</feature>
<organism evidence="9 10">
    <name type="scientific">Raoultibacter timonensis</name>
    <dbReference type="NCBI Taxonomy" id="1907662"/>
    <lineage>
        <taxon>Bacteria</taxon>
        <taxon>Bacillati</taxon>
        <taxon>Actinomycetota</taxon>
        <taxon>Coriobacteriia</taxon>
        <taxon>Eggerthellales</taxon>
        <taxon>Eggerthellaceae</taxon>
        <taxon>Raoultibacter</taxon>
    </lineage>
</organism>
<accession>A0ABM7WJ73</accession>
<dbReference type="PIRSF" id="PIRSF005355">
    <property type="entry name" value="UBIAD1"/>
    <property type="match status" value="1"/>
</dbReference>
<keyword evidence="5 8" id="KW-0812">Transmembrane</keyword>
<comment type="subcellular location">
    <subcellularLocation>
        <location evidence="1">Membrane</location>
        <topology evidence="1">Multi-pass membrane protein</topology>
    </subcellularLocation>
</comment>
<keyword evidence="6 8" id="KW-1133">Transmembrane helix</keyword>
<dbReference type="CDD" id="cd13962">
    <property type="entry name" value="PT_UbiA_UBIAD1"/>
    <property type="match status" value="1"/>
</dbReference>
<protein>
    <submittedName>
        <fullName evidence="9">1,4-dihydroxy-2-naphthoate octaprenyltransferase</fullName>
    </submittedName>
</protein>
<dbReference type="Gene3D" id="1.10.357.140">
    <property type="entry name" value="UbiA prenyltransferase"/>
    <property type="match status" value="1"/>
</dbReference>
<name>A0ABM7WJ73_9ACTN</name>
<feature type="transmembrane region" description="Helical" evidence="8">
    <location>
        <begin position="34"/>
        <end position="52"/>
    </location>
</feature>
<evidence type="ECO:0000256" key="8">
    <source>
        <dbReference type="SAM" id="Phobius"/>
    </source>
</evidence>
<dbReference type="Pfam" id="PF01040">
    <property type="entry name" value="UbiA"/>
    <property type="match status" value="1"/>
</dbReference>
<keyword evidence="4" id="KW-0808">Transferase</keyword>
<sequence length="323" mass="33882">MVEQVAQTPENGADDAAYAKLTATMAMQLAAPHTWPAAILPVLFATALAGIWHGSLSVTLVLSLLVICVLMQASVNTLNDYYDFVKGADNIENQLDPTDAVLVYNNVNPKSALKLAVGFLAAAFALGVYVIVAAGWIPLAIGLVGAGIIVLYSAGKSPLSYLPVGEFVSGITMGGLIPLACYQALTGSFSWTVLLLSVPLVCGIGLIMFTNNTCDIEKDAAADRKTLSVLLGRERARAAYHGTIVAWMASIVVFSAVFFPAGLIVAPFMLIALYPAASALWKNPLTPATRLQAMPQCLNLNIALGAFYAAAILMGGVVQLCAF</sequence>
<evidence type="ECO:0000313" key="9">
    <source>
        <dbReference type="EMBL" id="BDE96354.1"/>
    </source>
</evidence>
<dbReference type="Proteomes" id="UP001320544">
    <property type="component" value="Chromosome"/>
</dbReference>
<proteinExistence type="predicted"/>
<gene>
    <name evidence="9" type="ORF">CE91St30_16870</name>
</gene>
<evidence type="ECO:0000313" key="10">
    <source>
        <dbReference type="Proteomes" id="UP001320544"/>
    </source>
</evidence>
<dbReference type="PANTHER" id="PTHR13929">
    <property type="entry name" value="1,4-DIHYDROXY-2-NAPHTHOATE OCTAPRENYLTRANSFERASE"/>
    <property type="match status" value="1"/>
</dbReference>
<dbReference type="InterPro" id="IPR044878">
    <property type="entry name" value="UbiA_sf"/>
</dbReference>
<evidence type="ECO:0000256" key="6">
    <source>
        <dbReference type="ARBA" id="ARBA00022989"/>
    </source>
</evidence>
<keyword evidence="3" id="KW-0474">Menaquinone biosynthesis</keyword>
<evidence type="ECO:0000256" key="1">
    <source>
        <dbReference type="ARBA" id="ARBA00004141"/>
    </source>
</evidence>
<reference evidence="9 10" key="1">
    <citation type="submission" date="2022-01" db="EMBL/GenBank/DDBJ databases">
        <title>Novel bile acid biosynthetic pathways are enriched in the microbiome of centenarians.</title>
        <authorList>
            <person name="Sato Y."/>
            <person name="Atarashi K."/>
            <person name="Plichta R.D."/>
            <person name="Arai Y."/>
            <person name="Sasajima S."/>
            <person name="Kearney M.S."/>
            <person name="Suda W."/>
            <person name="Takeshita K."/>
            <person name="Sasaki T."/>
            <person name="Okamoto S."/>
            <person name="Skelly N.A."/>
            <person name="Okamura Y."/>
            <person name="Vlamakis H."/>
            <person name="Li Y."/>
            <person name="Tanoue T."/>
            <person name="Takei H."/>
            <person name="Nittono H."/>
            <person name="Narushima S."/>
            <person name="Irie J."/>
            <person name="Itoh H."/>
            <person name="Moriya K."/>
            <person name="Sugiura Y."/>
            <person name="Suematsu M."/>
            <person name="Moritoki N."/>
            <person name="Shibata S."/>
            <person name="Littman R.D."/>
            <person name="Fischbach A.M."/>
            <person name="Uwamino Y."/>
            <person name="Inoue T."/>
            <person name="Honda A."/>
            <person name="Hattori M."/>
            <person name="Murai T."/>
            <person name="Xavier J.R."/>
            <person name="Hirose N."/>
            <person name="Honda K."/>
        </authorList>
    </citation>
    <scope>NUCLEOTIDE SEQUENCE [LARGE SCALE GENOMIC DNA]</scope>
    <source>
        <strain evidence="9 10">CE91-St30</strain>
    </source>
</reference>
<dbReference type="InterPro" id="IPR026046">
    <property type="entry name" value="UBIAD1"/>
</dbReference>
<evidence type="ECO:0000256" key="7">
    <source>
        <dbReference type="ARBA" id="ARBA00023136"/>
    </source>
</evidence>
<evidence type="ECO:0000256" key="4">
    <source>
        <dbReference type="ARBA" id="ARBA00022679"/>
    </source>
</evidence>
<dbReference type="PANTHER" id="PTHR13929:SF0">
    <property type="entry name" value="UBIA PRENYLTRANSFERASE DOMAIN-CONTAINING PROTEIN 1"/>
    <property type="match status" value="1"/>
</dbReference>
<feature type="transmembrane region" description="Helical" evidence="8">
    <location>
        <begin position="58"/>
        <end position="78"/>
    </location>
</feature>